<dbReference type="AlphaFoldDB" id="A0A7D5Z6F2"/>
<dbReference type="Pfam" id="PF14085">
    <property type="entry name" value="DUF4265"/>
    <property type="match status" value="1"/>
</dbReference>
<accession>A0A7D5Z6F2</accession>
<gene>
    <name evidence="1" type="ORF">HZU75_06945</name>
</gene>
<dbReference type="KEGG" id="cfon:HZU75_06945"/>
<dbReference type="RefSeq" id="WP_180308409.1">
    <property type="nucleotide sequence ID" value="NZ_CP058952.1"/>
</dbReference>
<keyword evidence="2" id="KW-1185">Reference proteome</keyword>
<dbReference type="InterPro" id="IPR025361">
    <property type="entry name" value="DUF4265"/>
</dbReference>
<evidence type="ECO:0000313" key="1">
    <source>
        <dbReference type="EMBL" id="QLI81282.1"/>
    </source>
</evidence>
<dbReference type="Proteomes" id="UP000510822">
    <property type="component" value="Chromosome"/>
</dbReference>
<dbReference type="EMBL" id="CP058952">
    <property type="protein sequence ID" value="QLI81282.1"/>
    <property type="molecule type" value="Genomic_DNA"/>
</dbReference>
<name>A0A7D5Z6F2_9NEIS</name>
<sequence>MVDKELECIVSVLAGHNANGPVREELPALDLGNGKFKLLISPGLTLNLAKSDVISLHDSDSPAEVIKRGGNFAIQIYTDSLEPNVLENLVSNVEERLGGTKDAFDCGVLVFSVPFSSGLDNIREVFDEFTEASGVAWYYGNIYKNFQDPDDETLLDWWG</sequence>
<proteinExistence type="predicted"/>
<protein>
    <submittedName>
        <fullName evidence="1">DUF4265 domain-containing protein</fullName>
    </submittedName>
</protein>
<evidence type="ECO:0000313" key="2">
    <source>
        <dbReference type="Proteomes" id="UP000510822"/>
    </source>
</evidence>
<organism evidence="1 2">
    <name type="scientific">Chitinibacter fontanus</name>
    <dbReference type="NCBI Taxonomy" id="1737446"/>
    <lineage>
        <taxon>Bacteria</taxon>
        <taxon>Pseudomonadati</taxon>
        <taxon>Pseudomonadota</taxon>
        <taxon>Betaproteobacteria</taxon>
        <taxon>Neisseriales</taxon>
        <taxon>Chitinibacteraceae</taxon>
        <taxon>Chitinibacter</taxon>
    </lineage>
</organism>
<reference evidence="1 2" key="1">
    <citation type="journal article" date="2016" name="Int. J. Syst. Evol. Microbiol.">
        <title>Chitinibacter fontanus sp. nov., isolated from a spring.</title>
        <authorList>
            <person name="Sheu S.Y."/>
            <person name="Li Y.S."/>
            <person name="Young C.C."/>
            <person name="Chen W.M."/>
        </authorList>
    </citation>
    <scope>NUCLEOTIDE SEQUENCE [LARGE SCALE GENOMIC DNA]</scope>
    <source>
        <strain evidence="1 2">STM-7</strain>
    </source>
</reference>